<proteinExistence type="predicted"/>
<keyword evidence="1" id="KW-0812">Transmembrane</keyword>
<dbReference type="RefSeq" id="WP_377741204.1">
    <property type="nucleotide sequence ID" value="NZ_JBHGVO010000013.1"/>
</dbReference>
<name>A0A5C7W7G6_AQUAC</name>
<sequence length="206" mass="22257">MSDDNAPGSEPQDDGEQGLMQLGKAGKVNRLLLFGLAGMLLLNLIAWVLVFVLGGSSEPDEEALAALASKASVDALQKEVAALQLQIAPLQQQIKDQQRLIGMLSQQPQKPAQQPAAEGAGDSTALAELQERNKENVRMLALTLIGQERNYQQSLEALKAGMRELAGMTAGSRSWLEFYEDSLAKPMADSQARVKALEKWSAQQSQ</sequence>
<evidence type="ECO:0000256" key="1">
    <source>
        <dbReference type="SAM" id="Phobius"/>
    </source>
</evidence>
<organism evidence="2 3">
    <name type="scientific">Aquipseudomonas alcaligenes</name>
    <name type="common">Pseudomonas alcaligenes</name>
    <dbReference type="NCBI Taxonomy" id="43263"/>
    <lineage>
        <taxon>Bacteria</taxon>
        <taxon>Pseudomonadati</taxon>
        <taxon>Pseudomonadota</taxon>
        <taxon>Gammaproteobacteria</taxon>
        <taxon>Pseudomonadales</taxon>
        <taxon>Pseudomonadaceae</taxon>
        <taxon>Aquipseudomonas</taxon>
    </lineage>
</organism>
<evidence type="ECO:0000313" key="3">
    <source>
        <dbReference type="Proteomes" id="UP000321110"/>
    </source>
</evidence>
<comment type="caution">
    <text evidence="2">The sequence shown here is derived from an EMBL/GenBank/DDBJ whole genome shotgun (WGS) entry which is preliminary data.</text>
</comment>
<feature type="transmembrane region" description="Helical" evidence="1">
    <location>
        <begin position="31"/>
        <end position="54"/>
    </location>
</feature>
<evidence type="ECO:0000313" key="2">
    <source>
        <dbReference type="EMBL" id="TXI33891.1"/>
    </source>
</evidence>
<dbReference type="EMBL" id="SSFO01000088">
    <property type="protein sequence ID" value="TXI33891.1"/>
    <property type="molecule type" value="Genomic_DNA"/>
</dbReference>
<reference evidence="2 3" key="1">
    <citation type="submission" date="2018-09" db="EMBL/GenBank/DDBJ databases">
        <title>Metagenome Assembled Genomes from an Advanced Water Purification Facility.</title>
        <authorList>
            <person name="Stamps B.W."/>
            <person name="Spear J.R."/>
        </authorList>
    </citation>
    <scope>NUCLEOTIDE SEQUENCE [LARGE SCALE GENOMIC DNA]</scope>
    <source>
        <strain evidence="2">Bin_52_1</strain>
    </source>
</reference>
<keyword evidence="1" id="KW-0472">Membrane</keyword>
<protein>
    <submittedName>
        <fullName evidence="2">Uncharacterized protein</fullName>
    </submittedName>
</protein>
<gene>
    <name evidence="2" type="ORF">E6Q69_05415</name>
</gene>
<dbReference type="Proteomes" id="UP000321110">
    <property type="component" value="Unassembled WGS sequence"/>
</dbReference>
<keyword evidence="1" id="KW-1133">Transmembrane helix</keyword>
<dbReference type="AlphaFoldDB" id="A0A5C7W7G6"/>
<accession>A0A5C7W7G6</accession>